<feature type="non-terminal residue" evidence="1">
    <location>
        <position position="1"/>
    </location>
</feature>
<name>X0TLA1_9ZZZZ</name>
<accession>X0TLA1</accession>
<proteinExistence type="predicted"/>
<evidence type="ECO:0000313" key="1">
    <source>
        <dbReference type="EMBL" id="GAF88922.1"/>
    </source>
</evidence>
<comment type="caution">
    <text evidence="1">The sequence shown here is derived from an EMBL/GenBank/DDBJ whole genome shotgun (WGS) entry which is preliminary data.</text>
</comment>
<sequence length="285" mass="31365">IYRDINTEKVTIRNSDMNYREHPSKNEILVGPVNRQAVPSDGDTIELDPSAGDRVYKLAFKVPIGSASEMITIYINGETDAYGIPVSGQGTVDLQGLREQGLLPGDVPSSTYIDSNGKPVSPVYVYPLSSRQFATRVKVGFGVPTVQENGDPTTIYFDSSGVVNNIEAEYVNEENIVDGNAGCFDMFRMTDGSFLFIYARDIEAFEITKANGDTSIENSAAAGNEWTSKKAVMMIKTNDLGDGTWTTPFLENQTKPLMLINGVNYLSSIYDVLNERLLIFVECFN</sequence>
<gene>
    <name evidence="1" type="ORF">S01H1_25343</name>
</gene>
<dbReference type="AlphaFoldDB" id="X0TLA1"/>
<organism evidence="1">
    <name type="scientific">marine sediment metagenome</name>
    <dbReference type="NCBI Taxonomy" id="412755"/>
    <lineage>
        <taxon>unclassified sequences</taxon>
        <taxon>metagenomes</taxon>
        <taxon>ecological metagenomes</taxon>
    </lineage>
</organism>
<dbReference type="EMBL" id="BARS01015301">
    <property type="protein sequence ID" value="GAF88922.1"/>
    <property type="molecule type" value="Genomic_DNA"/>
</dbReference>
<protein>
    <submittedName>
        <fullName evidence="1">Uncharacterized protein</fullName>
    </submittedName>
</protein>
<feature type="non-terminal residue" evidence="1">
    <location>
        <position position="285"/>
    </location>
</feature>
<reference evidence="1" key="1">
    <citation type="journal article" date="2014" name="Front. Microbiol.">
        <title>High frequency of phylogenetically diverse reductive dehalogenase-homologous genes in deep subseafloor sedimentary metagenomes.</title>
        <authorList>
            <person name="Kawai M."/>
            <person name="Futagami T."/>
            <person name="Toyoda A."/>
            <person name="Takaki Y."/>
            <person name="Nishi S."/>
            <person name="Hori S."/>
            <person name="Arai W."/>
            <person name="Tsubouchi T."/>
            <person name="Morono Y."/>
            <person name="Uchiyama I."/>
            <person name="Ito T."/>
            <person name="Fujiyama A."/>
            <person name="Inagaki F."/>
            <person name="Takami H."/>
        </authorList>
    </citation>
    <scope>NUCLEOTIDE SEQUENCE</scope>
    <source>
        <strain evidence="1">Expedition CK06-06</strain>
    </source>
</reference>